<organism evidence="1">
    <name type="scientific">Pararge aegeria</name>
    <name type="common">speckled wood butterfly</name>
    <dbReference type="NCBI Taxonomy" id="116150"/>
    <lineage>
        <taxon>Eukaryota</taxon>
        <taxon>Metazoa</taxon>
        <taxon>Ecdysozoa</taxon>
        <taxon>Arthropoda</taxon>
        <taxon>Hexapoda</taxon>
        <taxon>Insecta</taxon>
        <taxon>Pterygota</taxon>
        <taxon>Neoptera</taxon>
        <taxon>Endopterygota</taxon>
        <taxon>Lepidoptera</taxon>
        <taxon>Glossata</taxon>
        <taxon>Ditrysia</taxon>
        <taxon>Papilionoidea</taxon>
        <taxon>Nymphalidae</taxon>
        <taxon>Satyrinae</taxon>
        <taxon>Satyrini</taxon>
        <taxon>Parargina</taxon>
        <taxon>Pararge</taxon>
    </lineage>
</organism>
<reference evidence="1" key="2">
    <citation type="submission" date="2013-05" db="EMBL/GenBank/DDBJ databases">
        <authorList>
            <person name="Carter J.-M."/>
            <person name="Baker S.C."/>
            <person name="Pink R."/>
            <person name="Carter D.R.F."/>
            <person name="Collins A."/>
            <person name="Tomlin J."/>
            <person name="Gibbs M."/>
            <person name="Breuker C.J."/>
        </authorList>
    </citation>
    <scope>NUCLEOTIDE SEQUENCE</scope>
    <source>
        <tissue evidence="1">Ovary</tissue>
    </source>
</reference>
<dbReference type="EMBL" id="GAIX01001390">
    <property type="protein sequence ID" value="JAA91170.1"/>
    <property type="molecule type" value="Transcribed_RNA"/>
</dbReference>
<sequence>MVIPCFARLSHSALICKIPLNCGEASASSTAFSIALSHFSLSPSFSITVLSRFSFSKDCLKSSFLCQGRLVKVSALKAIASLLVILLISSLSFDESGNVLFLNLFSGVESDTSFLYLFTSFL</sequence>
<reference evidence="1" key="1">
    <citation type="journal article" date="2013" name="BMC Genomics">
        <title>Unscrambling butterfly oogenesis.</title>
        <authorList>
            <person name="Carter J.M."/>
            <person name="Baker S.C."/>
            <person name="Pink R."/>
            <person name="Carter D.R."/>
            <person name="Collins A."/>
            <person name="Tomlin J."/>
            <person name="Gibbs M."/>
            <person name="Breuker C.J."/>
        </authorList>
    </citation>
    <scope>NUCLEOTIDE SEQUENCE</scope>
    <source>
        <tissue evidence="1">Ovary</tissue>
    </source>
</reference>
<proteinExistence type="predicted"/>
<dbReference type="AlphaFoldDB" id="S4PQT9"/>
<accession>S4PQT9</accession>
<protein>
    <submittedName>
        <fullName evidence="1">Uncharacterized protein</fullName>
    </submittedName>
</protein>
<evidence type="ECO:0000313" key="1">
    <source>
        <dbReference type="EMBL" id="JAA91170.1"/>
    </source>
</evidence>
<name>S4PQT9_9NEOP</name>